<feature type="transmembrane region" description="Helical" evidence="6">
    <location>
        <begin position="230"/>
        <end position="252"/>
    </location>
</feature>
<dbReference type="InterPro" id="IPR036259">
    <property type="entry name" value="MFS_trans_sf"/>
</dbReference>
<evidence type="ECO:0000256" key="3">
    <source>
        <dbReference type="ARBA" id="ARBA00022989"/>
    </source>
</evidence>
<feature type="transmembrane region" description="Helical" evidence="6">
    <location>
        <begin position="327"/>
        <end position="350"/>
    </location>
</feature>
<accession>A0ABW2MZJ7</accession>
<dbReference type="Pfam" id="PF07690">
    <property type="entry name" value="MFS_1"/>
    <property type="match status" value="1"/>
</dbReference>
<evidence type="ECO:0000256" key="1">
    <source>
        <dbReference type="ARBA" id="ARBA00004651"/>
    </source>
</evidence>
<feature type="region of interest" description="Disordered" evidence="5">
    <location>
        <begin position="1"/>
        <end position="31"/>
    </location>
</feature>
<feature type="transmembrane region" description="Helical" evidence="6">
    <location>
        <begin position="82"/>
        <end position="103"/>
    </location>
</feature>
<evidence type="ECO:0000259" key="7">
    <source>
        <dbReference type="PROSITE" id="PS50850"/>
    </source>
</evidence>
<keyword evidence="2 6" id="KW-0812">Transmembrane</keyword>
<dbReference type="InterPro" id="IPR020846">
    <property type="entry name" value="MFS_dom"/>
</dbReference>
<name>A0ABW2MZJ7_9ACTN</name>
<protein>
    <submittedName>
        <fullName evidence="8">MFS transporter</fullName>
    </submittedName>
</protein>
<feature type="transmembrane region" description="Helical" evidence="6">
    <location>
        <begin position="110"/>
        <end position="129"/>
    </location>
</feature>
<feature type="transmembrane region" description="Helical" evidence="6">
    <location>
        <begin position="135"/>
        <end position="156"/>
    </location>
</feature>
<evidence type="ECO:0000256" key="4">
    <source>
        <dbReference type="ARBA" id="ARBA00023136"/>
    </source>
</evidence>
<evidence type="ECO:0000256" key="2">
    <source>
        <dbReference type="ARBA" id="ARBA00022692"/>
    </source>
</evidence>
<keyword evidence="4 6" id="KW-0472">Membrane</keyword>
<feature type="transmembrane region" description="Helical" evidence="6">
    <location>
        <begin position="196"/>
        <end position="218"/>
    </location>
</feature>
<dbReference type="Gene3D" id="1.20.1720.10">
    <property type="entry name" value="Multidrug resistance protein D"/>
    <property type="match status" value="1"/>
</dbReference>
<feature type="transmembrane region" description="Helical" evidence="6">
    <location>
        <begin position="386"/>
        <end position="415"/>
    </location>
</feature>
<dbReference type="PANTHER" id="PTHR42718">
    <property type="entry name" value="MAJOR FACILITATOR SUPERFAMILY MULTIDRUG TRANSPORTER MFSC"/>
    <property type="match status" value="1"/>
</dbReference>
<dbReference type="PROSITE" id="PS00216">
    <property type="entry name" value="SUGAR_TRANSPORT_1"/>
    <property type="match status" value="1"/>
</dbReference>
<dbReference type="EMBL" id="JBHTCH010000006">
    <property type="protein sequence ID" value="MFC7360138.1"/>
    <property type="molecule type" value="Genomic_DNA"/>
</dbReference>
<feature type="compositionally biased region" description="Basic and acidic residues" evidence="5">
    <location>
        <begin position="22"/>
        <end position="31"/>
    </location>
</feature>
<evidence type="ECO:0000313" key="9">
    <source>
        <dbReference type="Proteomes" id="UP001596524"/>
    </source>
</evidence>
<comment type="subcellular location">
    <subcellularLocation>
        <location evidence="1">Cell membrane</location>
        <topology evidence="1">Multi-pass membrane protein</topology>
    </subcellularLocation>
</comment>
<dbReference type="Proteomes" id="UP001596524">
    <property type="component" value="Unassembled WGS sequence"/>
</dbReference>
<dbReference type="PANTHER" id="PTHR42718:SF42">
    <property type="entry name" value="EXPORT PROTEIN"/>
    <property type="match status" value="1"/>
</dbReference>
<feature type="domain" description="Major facilitator superfamily (MFS) profile" evidence="7">
    <location>
        <begin position="44"/>
        <end position="490"/>
    </location>
</feature>
<reference evidence="9" key="1">
    <citation type="journal article" date="2019" name="Int. J. Syst. Evol. Microbiol.">
        <title>The Global Catalogue of Microorganisms (GCM) 10K type strain sequencing project: providing services to taxonomists for standard genome sequencing and annotation.</title>
        <authorList>
            <consortium name="The Broad Institute Genomics Platform"/>
            <consortium name="The Broad Institute Genome Sequencing Center for Infectious Disease"/>
            <person name="Wu L."/>
            <person name="Ma J."/>
        </authorList>
    </citation>
    <scope>NUCLEOTIDE SEQUENCE [LARGE SCALE GENOMIC DNA]</scope>
    <source>
        <strain evidence="9">FCH27</strain>
    </source>
</reference>
<feature type="transmembrane region" description="Helical" evidence="6">
    <location>
        <begin position="427"/>
        <end position="447"/>
    </location>
</feature>
<feature type="transmembrane region" description="Helical" evidence="6">
    <location>
        <begin position="258"/>
        <end position="276"/>
    </location>
</feature>
<gene>
    <name evidence="8" type="ORF">ACFQO6_07620</name>
</gene>
<feature type="transmembrane region" description="Helical" evidence="6">
    <location>
        <begin position="467"/>
        <end position="486"/>
    </location>
</feature>
<dbReference type="RefSeq" id="WP_255892006.1">
    <property type="nucleotide sequence ID" value="NZ_JAFMZM010000005.1"/>
</dbReference>
<evidence type="ECO:0000313" key="8">
    <source>
        <dbReference type="EMBL" id="MFC7360138.1"/>
    </source>
</evidence>
<organism evidence="8 9">
    <name type="scientific">Nocardioides astragali</name>
    <dbReference type="NCBI Taxonomy" id="1776736"/>
    <lineage>
        <taxon>Bacteria</taxon>
        <taxon>Bacillati</taxon>
        <taxon>Actinomycetota</taxon>
        <taxon>Actinomycetes</taxon>
        <taxon>Propionibacteriales</taxon>
        <taxon>Nocardioidaceae</taxon>
        <taxon>Nocardioides</taxon>
    </lineage>
</organism>
<dbReference type="CDD" id="cd17321">
    <property type="entry name" value="MFS_MMR_MDR_like"/>
    <property type="match status" value="1"/>
</dbReference>
<feature type="transmembrane region" description="Helical" evidence="6">
    <location>
        <begin position="168"/>
        <end position="190"/>
    </location>
</feature>
<evidence type="ECO:0000256" key="5">
    <source>
        <dbReference type="SAM" id="MobiDB-lite"/>
    </source>
</evidence>
<feature type="transmembrane region" description="Helical" evidence="6">
    <location>
        <begin position="296"/>
        <end position="321"/>
    </location>
</feature>
<dbReference type="PROSITE" id="PS50850">
    <property type="entry name" value="MFS"/>
    <property type="match status" value="1"/>
</dbReference>
<dbReference type="Gene3D" id="1.20.1250.20">
    <property type="entry name" value="MFS general substrate transporter like domains"/>
    <property type="match status" value="1"/>
</dbReference>
<sequence length="524" mass="52838">MSSTGGLDDSAAPPRVPQARTDAADAARPPEAEVRLESVRGRWVRIAAGTAGAMPILDLTAVNVVLPAIGTDTGASLAQLQWVVNAYTLPLAALLLCGGALADRWGRRRVMVWGAALFAVGTALCAMAPGLELLIAARVVQGLGAALLVPATLAVVQVSFPPDQRSRAIGLWAGLTGIAGAVGPLLAGILVDAASWRWVFCVNVPLAVVAIVAALRAVPETRADTPKARFDSGGTVLAAAALLGLSYALVAAPSGVDTTVVAALVVAVAAAVGFVVNERSIAHPMVPPELAGTRVFAAVTTVTFAVYAGVGGCLFLVVIGLQLVAGYAPWEAGLATAPLSLVLLSFSARSTRWAQRVGPRRTVAIGSVTAAAGMAGLTTISADSSYMYAVLPGISAVGAGMAMTLAPIAVAVFAAAPDAHVGIASGINNAVARVGNLAIVAALPLLAGFGSRGLTDAEAFGAGLAQGLWWCAGLLVCAGVAALWLPGRRHVEQMHRTGMLAAHRSCPLDCPPAMALEGKDAALV</sequence>
<dbReference type="SUPFAM" id="SSF103473">
    <property type="entry name" value="MFS general substrate transporter"/>
    <property type="match status" value="1"/>
</dbReference>
<feature type="transmembrane region" description="Helical" evidence="6">
    <location>
        <begin position="43"/>
        <end position="70"/>
    </location>
</feature>
<evidence type="ECO:0000256" key="6">
    <source>
        <dbReference type="SAM" id="Phobius"/>
    </source>
</evidence>
<keyword evidence="3 6" id="KW-1133">Transmembrane helix</keyword>
<feature type="transmembrane region" description="Helical" evidence="6">
    <location>
        <begin position="362"/>
        <end position="380"/>
    </location>
</feature>
<keyword evidence="9" id="KW-1185">Reference proteome</keyword>
<comment type="caution">
    <text evidence="8">The sequence shown here is derived from an EMBL/GenBank/DDBJ whole genome shotgun (WGS) entry which is preliminary data.</text>
</comment>
<dbReference type="InterPro" id="IPR011701">
    <property type="entry name" value="MFS"/>
</dbReference>
<dbReference type="InterPro" id="IPR005829">
    <property type="entry name" value="Sugar_transporter_CS"/>
</dbReference>
<proteinExistence type="predicted"/>